<feature type="transmembrane region" description="Helical" evidence="1">
    <location>
        <begin position="101"/>
        <end position="121"/>
    </location>
</feature>
<evidence type="ECO:0000313" key="2">
    <source>
        <dbReference type="EMBL" id="MBP3983519.1"/>
    </source>
</evidence>
<keyword evidence="1" id="KW-0472">Membrane</keyword>
<feature type="transmembrane region" description="Helical" evidence="1">
    <location>
        <begin position="200"/>
        <end position="221"/>
    </location>
</feature>
<protein>
    <recommendedName>
        <fullName evidence="4">Yip1 domain-containing protein</fullName>
    </recommendedName>
</protein>
<evidence type="ECO:0000313" key="3">
    <source>
        <dbReference type="Proteomes" id="UP000673447"/>
    </source>
</evidence>
<accession>A0A941ASA4</accession>
<keyword evidence="1" id="KW-0812">Transmembrane</keyword>
<feature type="transmembrane region" description="Helical" evidence="1">
    <location>
        <begin position="171"/>
        <end position="188"/>
    </location>
</feature>
<evidence type="ECO:0000256" key="1">
    <source>
        <dbReference type="SAM" id="Phobius"/>
    </source>
</evidence>
<proteinExistence type="predicted"/>
<feature type="transmembrane region" description="Helical" evidence="1">
    <location>
        <begin position="141"/>
        <end position="159"/>
    </location>
</feature>
<organism evidence="2 3">
    <name type="scientific">Pseudoxanthomonas helianthi</name>
    <dbReference type="NCBI Taxonomy" id="1453541"/>
    <lineage>
        <taxon>Bacteria</taxon>
        <taxon>Pseudomonadati</taxon>
        <taxon>Pseudomonadota</taxon>
        <taxon>Gammaproteobacteria</taxon>
        <taxon>Lysobacterales</taxon>
        <taxon>Lysobacteraceae</taxon>
        <taxon>Pseudoxanthomonas</taxon>
    </lineage>
</organism>
<gene>
    <name evidence="2" type="ORF">J5837_03695</name>
</gene>
<comment type="caution">
    <text evidence="2">The sequence shown here is derived from an EMBL/GenBank/DDBJ whole genome shotgun (WGS) entry which is preliminary data.</text>
</comment>
<dbReference type="RefSeq" id="WP_210535360.1">
    <property type="nucleotide sequence ID" value="NZ_JAGKTC010000001.1"/>
</dbReference>
<dbReference type="AlphaFoldDB" id="A0A941ASA4"/>
<name>A0A941ASA4_9GAMM</name>
<sequence length="246" mass="27286">MDFLKILKSFEEFVYEALIWVVLLPRTLVRIVLHPRRMTEYAASELGRSDEKQFSAAVSPPLLLILCVLIAHFIDLGMRTQTPDASGSLASAIFASEQNLLLYRTIAFGVWALAGAVYFLLRSGVPMDRESLRGPFYEQCYLVSPFALLLSISGSLSLMPENAYAVRAAPWLVLGAFLWFWLVQIDWIGRKTGLPFWRRIIAATLILVSGSLVNALVGHALSHPRASTGQSACASCDHAEARTQEK</sequence>
<evidence type="ECO:0008006" key="4">
    <source>
        <dbReference type="Google" id="ProtNLM"/>
    </source>
</evidence>
<reference evidence="2" key="1">
    <citation type="journal article" date="2016" name="Int. J. Syst. Evol. Microbiol.">
        <title>Pseudoxanthomonas helianthi sp. nov., isolated from roots of Jerusalem artichoke (Helianthus tuberosus).</title>
        <authorList>
            <person name="Kittiwongwattana C."/>
            <person name="Thawai C."/>
        </authorList>
    </citation>
    <scope>NUCLEOTIDE SEQUENCE</scope>
    <source>
        <strain evidence="2">110414</strain>
    </source>
</reference>
<keyword evidence="3" id="KW-1185">Reference proteome</keyword>
<feature type="transmembrane region" description="Helical" evidence="1">
    <location>
        <begin position="13"/>
        <end position="33"/>
    </location>
</feature>
<keyword evidence="1" id="KW-1133">Transmembrane helix</keyword>
<dbReference type="Proteomes" id="UP000673447">
    <property type="component" value="Unassembled WGS sequence"/>
</dbReference>
<dbReference type="EMBL" id="JAGKTC010000001">
    <property type="protein sequence ID" value="MBP3983519.1"/>
    <property type="molecule type" value="Genomic_DNA"/>
</dbReference>
<feature type="transmembrane region" description="Helical" evidence="1">
    <location>
        <begin position="54"/>
        <end position="74"/>
    </location>
</feature>
<reference evidence="2" key="2">
    <citation type="submission" date="2021-03" db="EMBL/GenBank/DDBJ databases">
        <authorList>
            <person name="Cao W."/>
        </authorList>
    </citation>
    <scope>NUCLEOTIDE SEQUENCE</scope>
    <source>
        <strain evidence="2">110414</strain>
    </source>
</reference>